<sequence length="278" mass="30726">MAHPTWRKTLPPDIDLTFTDFLERCVRDGTRHLKLDFKELAAVEPCLELLAQHWPQLHSNGQAVWLNADILPGPNARSAVAIPARNFVPLCRQLCPHAVLSLGWCVGPLGPEQVYAEHDVREMLRVCTEHGLPSSAVVFAASLRFSERNPEIMGRLLERLPDAQLLYWSGTGEPPVQPSSQASVHQVMVSKGVSERVGYDLAVANSLQQTCAASVVDCTFFWSRWSRWLCCATTSTPYLAMIPPSMAGERQPLVYSTPPSNSSSEAPTPKRMPSLSNI</sequence>
<evidence type="ECO:0000313" key="4">
    <source>
        <dbReference type="EMBL" id="CAD9545056.1"/>
    </source>
</evidence>
<dbReference type="PANTHER" id="PTHR21184">
    <property type="entry name" value="MENORIN (DENDRITIC BRANCHING PROTEIN)"/>
    <property type="match status" value="1"/>
</dbReference>
<evidence type="ECO:0000256" key="1">
    <source>
        <dbReference type="ARBA" id="ARBA00044953"/>
    </source>
</evidence>
<dbReference type="EMBL" id="HBGU01078706">
    <property type="protein sequence ID" value="CAD9545056.1"/>
    <property type="molecule type" value="Transcribed_RNA"/>
</dbReference>
<evidence type="ECO:0000259" key="3">
    <source>
        <dbReference type="Pfam" id="PF10223"/>
    </source>
</evidence>
<feature type="region of interest" description="Disordered" evidence="2">
    <location>
        <begin position="250"/>
        <end position="278"/>
    </location>
</feature>
<dbReference type="Pfam" id="PF10223">
    <property type="entry name" value="Menorin_N"/>
    <property type="match status" value="1"/>
</dbReference>
<comment type="similarity">
    <text evidence="1">Belongs to the menorin family.</text>
</comment>
<feature type="compositionally biased region" description="Polar residues" evidence="2">
    <location>
        <begin position="257"/>
        <end position="266"/>
    </location>
</feature>
<dbReference type="PANTHER" id="PTHR21184:SF6">
    <property type="entry name" value="CONSERVED PLASMA MEMBRANE PROTEIN"/>
    <property type="match status" value="1"/>
</dbReference>
<feature type="domain" description="Menorin-like" evidence="3">
    <location>
        <begin position="13"/>
        <end position="177"/>
    </location>
</feature>
<dbReference type="AlphaFoldDB" id="A0A7S2NJM5"/>
<name>A0A7S2NJM5_9EUKA</name>
<proteinExistence type="inferred from homology"/>
<dbReference type="GO" id="GO:0005615">
    <property type="term" value="C:extracellular space"/>
    <property type="evidence" value="ECO:0007669"/>
    <property type="project" value="TreeGrafter"/>
</dbReference>
<evidence type="ECO:0000256" key="2">
    <source>
        <dbReference type="SAM" id="MobiDB-lite"/>
    </source>
</evidence>
<protein>
    <recommendedName>
        <fullName evidence="3">Menorin-like domain-containing protein</fullName>
    </recommendedName>
</protein>
<gene>
    <name evidence="4" type="ORF">CBRE1094_LOCUS42919</name>
</gene>
<dbReference type="InterPro" id="IPR019356">
    <property type="entry name" value="Menorin_dom"/>
</dbReference>
<reference evidence="4" key="1">
    <citation type="submission" date="2021-01" db="EMBL/GenBank/DDBJ databases">
        <authorList>
            <person name="Corre E."/>
            <person name="Pelletier E."/>
            <person name="Niang G."/>
            <person name="Scheremetjew M."/>
            <person name="Finn R."/>
            <person name="Kale V."/>
            <person name="Holt S."/>
            <person name="Cochrane G."/>
            <person name="Meng A."/>
            <person name="Brown T."/>
            <person name="Cohen L."/>
        </authorList>
    </citation>
    <scope>NUCLEOTIDE SEQUENCE</scope>
    <source>
        <strain evidence="4">UTEX LB 985</strain>
    </source>
</reference>
<organism evidence="4">
    <name type="scientific">Haptolina brevifila</name>
    <dbReference type="NCBI Taxonomy" id="156173"/>
    <lineage>
        <taxon>Eukaryota</taxon>
        <taxon>Haptista</taxon>
        <taxon>Haptophyta</taxon>
        <taxon>Prymnesiophyceae</taxon>
        <taxon>Prymnesiales</taxon>
        <taxon>Prymnesiaceae</taxon>
        <taxon>Haptolina</taxon>
    </lineage>
</organism>
<accession>A0A7S2NJM5</accession>